<feature type="region of interest" description="Disordered" evidence="1">
    <location>
        <begin position="40"/>
        <end position="59"/>
    </location>
</feature>
<gene>
    <name evidence="2" type="ORF">T4E_8314</name>
</gene>
<sequence>MTMTMLEDDSQRGLNAADLREPRPPSTATPLLTLSAELFSTQKRQQKTPNEPKAIPQAHPNNERLIAGYLNKIQYTERLVLLYFYTYFLNW</sequence>
<accession>A0A0V0YBL5</accession>
<feature type="compositionally biased region" description="Polar residues" evidence="1">
    <location>
        <begin position="40"/>
        <end position="49"/>
    </location>
</feature>
<feature type="region of interest" description="Disordered" evidence="1">
    <location>
        <begin position="1"/>
        <end position="29"/>
    </location>
</feature>
<dbReference type="AlphaFoldDB" id="A0A0V0YBL5"/>
<name>A0A0V0YBL5_TRIPS</name>
<evidence type="ECO:0000313" key="2">
    <source>
        <dbReference type="EMBL" id="KRX97640.1"/>
    </source>
</evidence>
<comment type="caution">
    <text evidence="2">The sequence shown here is derived from an EMBL/GenBank/DDBJ whole genome shotgun (WGS) entry which is preliminary data.</text>
</comment>
<dbReference type="EMBL" id="JYDU01000029">
    <property type="protein sequence ID" value="KRX97640.1"/>
    <property type="molecule type" value="Genomic_DNA"/>
</dbReference>
<reference evidence="2 3" key="1">
    <citation type="submission" date="2015-01" db="EMBL/GenBank/DDBJ databases">
        <title>Evolution of Trichinella species and genotypes.</title>
        <authorList>
            <person name="Korhonen P.K."/>
            <person name="Edoardo P."/>
            <person name="Giuseppe L.R."/>
            <person name="Gasser R.B."/>
        </authorList>
    </citation>
    <scope>NUCLEOTIDE SEQUENCE [LARGE SCALE GENOMIC DNA]</scope>
    <source>
        <strain evidence="2">ISS141</strain>
    </source>
</reference>
<evidence type="ECO:0000256" key="1">
    <source>
        <dbReference type="SAM" id="MobiDB-lite"/>
    </source>
</evidence>
<organism evidence="2 3">
    <name type="scientific">Trichinella pseudospiralis</name>
    <name type="common">Parasitic roundworm</name>
    <dbReference type="NCBI Taxonomy" id="6337"/>
    <lineage>
        <taxon>Eukaryota</taxon>
        <taxon>Metazoa</taxon>
        <taxon>Ecdysozoa</taxon>
        <taxon>Nematoda</taxon>
        <taxon>Enoplea</taxon>
        <taxon>Dorylaimia</taxon>
        <taxon>Trichinellida</taxon>
        <taxon>Trichinellidae</taxon>
        <taxon>Trichinella</taxon>
    </lineage>
</organism>
<dbReference type="Proteomes" id="UP000054815">
    <property type="component" value="Unassembled WGS sequence"/>
</dbReference>
<proteinExistence type="predicted"/>
<protein>
    <submittedName>
        <fullName evidence="2">Uncharacterized protein</fullName>
    </submittedName>
</protein>
<evidence type="ECO:0000313" key="3">
    <source>
        <dbReference type="Proteomes" id="UP000054815"/>
    </source>
</evidence>